<dbReference type="Proteomes" id="UP000007174">
    <property type="component" value="Unassembled WGS sequence"/>
</dbReference>
<protein>
    <submittedName>
        <fullName evidence="1">PPE family protein</fullName>
    </submittedName>
</protein>
<dbReference type="HOGENOM" id="CLU_1690933_0_0_1"/>
<proteinExistence type="predicted"/>
<reference evidence="2" key="1">
    <citation type="journal article" date="2012" name="Nat. Genet.">
        <title>Lifestyle transitions in plant pathogenic Colletotrichum fungi deciphered by genome and transcriptome analyses.</title>
        <authorList>
            <person name="O'Connell R.J."/>
            <person name="Thon M.R."/>
            <person name="Hacquard S."/>
            <person name="Amyotte S.G."/>
            <person name="Kleemann J."/>
            <person name="Torres M.F."/>
            <person name="Damm U."/>
            <person name="Buiate E.A."/>
            <person name="Epstein L."/>
            <person name="Alkan N."/>
            <person name="Altmueller J."/>
            <person name="Alvarado-Balderrama L."/>
            <person name="Bauser C.A."/>
            <person name="Becker C."/>
            <person name="Birren B.W."/>
            <person name="Chen Z."/>
            <person name="Choi J."/>
            <person name="Crouch J.A."/>
            <person name="Duvick J.P."/>
            <person name="Farman M.A."/>
            <person name="Gan P."/>
            <person name="Heiman D."/>
            <person name="Henrissat B."/>
            <person name="Howard R.J."/>
            <person name="Kabbage M."/>
            <person name="Koch C."/>
            <person name="Kracher B."/>
            <person name="Kubo Y."/>
            <person name="Law A.D."/>
            <person name="Lebrun M.-H."/>
            <person name="Lee Y.-H."/>
            <person name="Miyara I."/>
            <person name="Moore N."/>
            <person name="Neumann U."/>
            <person name="Nordstroem K."/>
            <person name="Panaccione D.G."/>
            <person name="Panstruga R."/>
            <person name="Place M."/>
            <person name="Proctor R.H."/>
            <person name="Prusky D."/>
            <person name="Rech G."/>
            <person name="Reinhardt R."/>
            <person name="Rollins J.A."/>
            <person name="Rounsley S."/>
            <person name="Schardl C.L."/>
            <person name="Schwartz D.C."/>
            <person name="Shenoy N."/>
            <person name="Shirasu K."/>
            <person name="Sikhakolli U.R."/>
            <person name="Stueber K."/>
            <person name="Sukno S.A."/>
            <person name="Sweigard J.A."/>
            <person name="Takano Y."/>
            <person name="Takahara H."/>
            <person name="Trail F."/>
            <person name="van der Does H.C."/>
            <person name="Voll L.M."/>
            <person name="Will I."/>
            <person name="Young S."/>
            <person name="Zeng Q."/>
            <person name="Zhang J."/>
            <person name="Zhou S."/>
            <person name="Dickman M.B."/>
            <person name="Schulze-Lefert P."/>
            <person name="Ver Loren van Themaat E."/>
            <person name="Ma L.-J."/>
            <person name="Vaillancourt L.J."/>
        </authorList>
    </citation>
    <scope>NUCLEOTIDE SEQUENCE [LARGE SCALE GENOMIC DNA]</scope>
    <source>
        <strain evidence="2">IMI 349063</strain>
    </source>
</reference>
<dbReference type="EMBL" id="CACQ02006207">
    <property type="protein sequence ID" value="CCF43578.1"/>
    <property type="molecule type" value="Genomic_DNA"/>
</dbReference>
<dbReference type="AlphaFoldDB" id="H1VTM0"/>
<sequence length="156" mass="15345">MRKSDAVVALASAGAASALIIPLANNLLGPLVRTSTIAGTTYPGLEIKVSIPPIGIQPIAIPVINLPPVAVPSVTAPSVALPSVALPSIAIPSLNLPSVTLPSIAIPSIAITAGPLIAVHRTSFSLDPVPGGPVDCSPFNLSAGSFAPVSGGPVDC</sequence>
<name>H1VTM0_COLHI</name>
<feature type="non-terminal residue" evidence="1">
    <location>
        <position position="156"/>
    </location>
</feature>
<dbReference type="VEuPathDB" id="FungiDB:CH63R_09792"/>
<evidence type="ECO:0000313" key="2">
    <source>
        <dbReference type="Proteomes" id="UP000007174"/>
    </source>
</evidence>
<organism evidence="1 2">
    <name type="scientific">Colletotrichum higginsianum (strain IMI 349063)</name>
    <name type="common">Crucifer anthracnose fungus</name>
    <dbReference type="NCBI Taxonomy" id="759273"/>
    <lineage>
        <taxon>Eukaryota</taxon>
        <taxon>Fungi</taxon>
        <taxon>Dikarya</taxon>
        <taxon>Ascomycota</taxon>
        <taxon>Pezizomycotina</taxon>
        <taxon>Sordariomycetes</taxon>
        <taxon>Hypocreomycetidae</taxon>
        <taxon>Glomerellales</taxon>
        <taxon>Glomerellaceae</taxon>
        <taxon>Colletotrichum</taxon>
        <taxon>Colletotrichum destructivum species complex</taxon>
    </lineage>
</organism>
<evidence type="ECO:0000313" key="1">
    <source>
        <dbReference type="EMBL" id="CCF43578.1"/>
    </source>
</evidence>
<gene>
    <name evidence="1" type="ORF">CH063_13240</name>
</gene>
<accession>H1VTM0</accession>